<evidence type="ECO:0000313" key="1">
    <source>
        <dbReference type="EMBL" id="QCE06748.1"/>
    </source>
</evidence>
<dbReference type="Proteomes" id="UP000501690">
    <property type="component" value="Linkage Group LG9"/>
</dbReference>
<keyword evidence="2" id="KW-1185">Reference proteome</keyword>
<reference evidence="1 2" key="1">
    <citation type="submission" date="2019-04" db="EMBL/GenBank/DDBJ databases">
        <title>An improved genome assembly and genetic linkage map for asparagus bean, Vigna unguiculata ssp. sesquipedialis.</title>
        <authorList>
            <person name="Xia Q."/>
            <person name="Zhang R."/>
            <person name="Dong Y."/>
        </authorList>
    </citation>
    <scope>NUCLEOTIDE SEQUENCE [LARGE SCALE GENOMIC DNA]</scope>
    <source>
        <tissue evidence="1">Leaf</tissue>
    </source>
</reference>
<sequence>MVTTQRWQGARVVVSRGGIAWCSRVVVSPEVTERRRQRRRQRNSGSTTVAVAARETVAVAARSSRCWSGRNL</sequence>
<dbReference type="EMBL" id="CP039353">
    <property type="protein sequence ID" value="QCE06748.1"/>
    <property type="molecule type" value="Genomic_DNA"/>
</dbReference>
<proteinExistence type="predicted"/>
<accession>A0A4D6N0D7</accession>
<gene>
    <name evidence="1" type="ORF">DEO72_LG9g1762</name>
</gene>
<dbReference type="AlphaFoldDB" id="A0A4D6N0D7"/>
<evidence type="ECO:0000313" key="2">
    <source>
        <dbReference type="Proteomes" id="UP000501690"/>
    </source>
</evidence>
<protein>
    <submittedName>
        <fullName evidence="1">Uncharacterized protein</fullName>
    </submittedName>
</protein>
<name>A0A4D6N0D7_VIGUN</name>
<organism evidence="1 2">
    <name type="scientific">Vigna unguiculata</name>
    <name type="common">Cowpea</name>
    <dbReference type="NCBI Taxonomy" id="3917"/>
    <lineage>
        <taxon>Eukaryota</taxon>
        <taxon>Viridiplantae</taxon>
        <taxon>Streptophyta</taxon>
        <taxon>Embryophyta</taxon>
        <taxon>Tracheophyta</taxon>
        <taxon>Spermatophyta</taxon>
        <taxon>Magnoliopsida</taxon>
        <taxon>eudicotyledons</taxon>
        <taxon>Gunneridae</taxon>
        <taxon>Pentapetalae</taxon>
        <taxon>rosids</taxon>
        <taxon>fabids</taxon>
        <taxon>Fabales</taxon>
        <taxon>Fabaceae</taxon>
        <taxon>Papilionoideae</taxon>
        <taxon>50 kb inversion clade</taxon>
        <taxon>NPAAA clade</taxon>
        <taxon>indigoferoid/millettioid clade</taxon>
        <taxon>Phaseoleae</taxon>
        <taxon>Vigna</taxon>
    </lineage>
</organism>